<dbReference type="InterPro" id="IPR024478">
    <property type="entry name" value="HlyB_4HB_MCP"/>
</dbReference>
<dbReference type="PANTHER" id="PTHR32089:SF112">
    <property type="entry name" value="LYSOZYME-LIKE PROTEIN-RELATED"/>
    <property type="match status" value="1"/>
</dbReference>
<dbReference type="EMBL" id="DSPX01000034">
    <property type="protein sequence ID" value="HGF99740.1"/>
    <property type="molecule type" value="Genomic_DNA"/>
</dbReference>
<organism evidence="6">
    <name type="scientific">Planktothricoides sp. SpSt-374</name>
    <dbReference type="NCBI Taxonomy" id="2282167"/>
    <lineage>
        <taxon>Bacteria</taxon>
        <taxon>Bacillati</taxon>
        <taxon>Cyanobacteriota</taxon>
        <taxon>Cyanophyceae</taxon>
        <taxon>Oscillatoriophycideae</taxon>
        <taxon>Oscillatoriales</taxon>
        <taxon>Oscillatoriaceae</taxon>
        <taxon>Planktothricoides</taxon>
    </lineage>
</organism>
<reference evidence="6" key="1">
    <citation type="journal article" date="2020" name="mSystems">
        <title>Genome- and Community-Level Interaction Insights into Carbon Utilization and Element Cycling Functions of Hydrothermarchaeota in Hydrothermal Sediment.</title>
        <authorList>
            <person name="Zhou Z."/>
            <person name="Liu Y."/>
            <person name="Xu W."/>
            <person name="Pan J."/>
            <person name="Luo Z.H."/>
            <person name="Li M."/>
        </authorList>
    </citation>
    <scope>NUCLEOTIDE SEQUENCE [LARGE SCALE GENOMIC DNA]</scope>
    <source>
        <strain evidence="6">SpSt-374</strain>
    </source>
</reference>
<protein>
    <submittedName>
        <fullName evidence="6">Methyl-accepting chemotaxis protein</fullName>
    </submittedName>
</protein>
<evidence type="ECO:0000256" key="3">
    <source>
        <dbReference type="SAM" id="MobiDB-lite"/>
    </source>
</evidence>
<dbReference type="Pfam" id="PF12729">
    <property type="entry name" value="4HB_MCP_1"/>
    <property type="match status" value="1"/>
</dbReference>
<feature type="transmembrane region" description="Helical" evidence="4">
    <location>
        <begin position="21"/>
        <end position="42"/>
    </location>
</feature>
<dbReference type="AlphaFoldDB" id="A0A7C3ZK43"/>
<feature type="domain" description="Methyl-accepting transducer" evidence="5">
    <location>
        <begin position="265"/>
        <end position="530"/>
    </location>
</feature>
<evidence type="ECO:0000313" key="6">
    <source>
        <dbReference type="EMBL" id="HGF99740.1"/>
    </source>
</evidence>
<comment type="caution">
    <text evidence="6">The sequence shown here is derived from an EMBL/GenBank/DDBJ whole genome shotgun (WGS) entry which is preliminary data.</text>
</comment>
<accession>A0A7C3ZK43</accession>
<dbReference type="SUPFAM" id="SSF58104">
    <property type="entry name" value="Methyl-accepting chemotaxis protein (MCP) signaling domain"/>
    <property type="match status" value="1"/>
</dbReference>
<dbReference type="InterPro" id="IPR004089">
    <property type="entry name" value="MCPsignal_dom"/>
</dbReference>
<feature type="compositionally biased region" description="Polar residues" evidence="3">
    <location>
        <begin position="289"/>
        <end position="311"/>
    </location>
</feature>
<name>A0A7C3ZK43_9CYAN</name>
<sequence length="563" mass="61693">MHNLSTRRTPMFRNGSLQSKLIGAFLLMGGIVLVVALIGWLGNSRMNQHVTTLSDNTLPSIIGLWQINEGQTQIESVERWLLNPMLNAEDRKEAFQKLEQATLQINEGFKIYENAEKIPEEEKLYQQKFLPQWDRWQDAHKNFLKIEEEFHILNMRNPWQVEIDLLSKDQEKSLQMIAAQKASNLYEKMENYREGNKSLFDEATNSMLELIRINEGLNDVTFAAAERDAKNSTMACLIGLILGPVTAILLGIVLSKEITRPLVSVINMISTSSTEIAATVAQQERIASEQASSVNQTTSTMDELGASSNQSAKQAESAVQNAQLVLEMAHQGSEGARQVLHLAREGHKVVTETLEGISVLQEKVEEISRQISHLSQQVTQITSITNMVQDIANQTNILALNASVEAARAGQQGRGFAVVATEIRKLADQSKGSAEKINLLVLDIQNVIMTTVRATEEGKKNADQGIKLSRRTAGAFNGVVEAIETIVLKNQESTIAAINDAVVTNQQIALTAGQQAIAVTQVVAAMNNINTGAQQTAAGISQTKIGISKLNEAAQHLQLLGGS</sequence>
<evidence type="ECO:0000256" key="1">
    <source>
        <dbReference type="ARBA" id="ARBA00023224"/>
    </source>
</evidence>
<dbReference type="PROSITE" id="PS50111">
    <property type="entry name" value="CHEMOTAXIS_TRANSDUC_2"/>
    <property type="match status" value="1"/>
</dbReference>
<dbReference type="PANTHER" id="PTHR32089">
    <property type="entry name" value="METHYL-ACCEPTING CHEMOTAXIS PROTEIN MCPB"/>
    <property type="match status" value="1"/>
</dbReference>
<gene>
    <name evidence="6" type="ORF">ENR15_03485</name>
</gene>
<dbReference type="Gene3D" id="1.10.287.950">
    <property type="entry name" value="Methyl-accepting chemotaxis protein"/>
    <property type="match status" value="1"/>
</dbReference>
<dbReference type="SMART" id="SM00283">
    <property type="entry name" value="MA"/>
    <property type="match status" value="1"/>
</dbReference>
<dbReference type="GO" id="GO:0007165">
    <property type="term" value="P:signal transduction"/>
    <property type="evidence" value="ECO:0007669"/>
    <property type="project" value="UniProtKB-KW"/>
</dbReference>
<evidence type="ECO:0000256" key="4">
    <source>
        <dbReference type="SAM" id="Phobius"/>
    </source>
</evidence>
<keyword evidence="4" id="KW-1133">Transmembrane helix</keyword>
<keyword evidence="1 2" id="KW-0807">Transducer</keyword>
<feature type="region of interest" description="Disordered" evidence="3">
    <location>
        <begin position="288"/>
        <end position="311"/>
    </location>
</feature>
<evidence type="ECO:0000259" key="5">
    <source>
        <dbReference type="PROSITE" id="PS50111"/>
    </source>
</evidence>
<dbReference type="GO" id="GO:0016020">
    <property type="term" value="C:membrane"/>
    <property type="evidence" value="ECO:0007669"/>
    <property type="project" value="InterPro"/>
</dbReference>
<evidence type="ECO:0000256" key="2">
    <source>
        <dbReference type="PROSITE-ProRule" id="PRU00284"/>
    </source>
</evidence>
<keyword evidence="4" id="KW-0812">Transmembrane</keyword>
<proteinExistence type="predicted"/>
<keyword evidence="4" id="KW-0472">Membrane</keyword>
<dbReference type="Pfam" id="PF00015">
    <property type="entry name" value="MCPsignal"/>
    <property type="match status" value="1"/>
</dbReference>